<dbReference type="PANTHER" id="PTHR46796:SF13">
    <property type="entry name" value="HTH-TYPE TRANSCRIPTIONAL ACTIVATOR RHAS"/>
    <property type="match status" value="1"/>
</dbReference>
<dbReference type="Proteomes" id="UP000515561">
    <property type="component" value="Chromosome"/>
</dbReference>
<keyword evidence="5" id="KW-0804">Transcription</keyword>
<protein>
    <submittedName>
        <fullName evidence="6">AraC family transcriptional regulator</fullName>
    </submittedName>
</protein>
<dbReference type="CDD" id="cd06986">
    <property type="entry name" value="cupin_MmsR-like_N"/>
    <property type="match status" value="1"/>
</dbReference>
<keyword evidence="7" id="KW-1185">Reference proteome</keyword>
<dbReference type="KEGG" id="acel:acsn021_09040"/>
<dbReference type="InterPro" id="IPR009057">
    <property type="entry name" value="Homeodomain-like_sf"/>
</dbReference>
<dbReference type="EMBL" id="AP023367">
    <property type="protein sequence ID" value="BCJ93335.1"/>
    <property type="molecule type" value="Genomic_DNA"/>
</dbReference>
<dbReference type="GO" id="GO:0003700">
    <property type="term" value="F:DNA-binding transcription factor activity"/>
    <property type="evidence" value="ECO:0007669"/>
    <property type="project" value="InterPro"/>
</dbReference>
<dbReference type="InterPro" id="IPR050204">
    <property type="entry name" value="AraC_XylS_family_regulators"/>
</dbReference>
<dbReference type="AlphaFoldDB" id="A0A6S6R171"/>
<dbReference type="SUPFAM" id="SSF46689">
    <property type="entry name" value="Homeodomain-like"/>
    <property type="match status" value="2"/>
</dbReference>
<dbReference type="Pfam" id="PF02311">
    <property type="entry name" value="AraC_binding"/>
    <property type="match status" value="1"/>
</dbReference>
<keyword evidence="3" id="KW-0238">DNA-binding</keyword>
<sequence>MNSYIEKIKDYQYSNPLTLFYCGHENCKPCYSYGPAIRPHYLVHFILKGKGIYYEGGNTHTLSAGNGFLITPGQTTTYRADLEDPWEYCWIGFDGYEAKTILKNCGLSEESLIFQIKVEVIRDCLLTLVNSFRNQLGNEYTYLSYLYQCFSFLKQNIGIKPQEYTETYLKKAIEYLHQNYSYPIQIGDVAQHIGIDRTYLYKLFMQNKKISPKQYLIIYRLQVACHLLKETELSISEIAYSCGFHDGAALSRHFKNKYRISPMAYRKS</sequence>
<evidence type="ECO:0000256" key="3">
    <source>
        <dbReference type="ARBA" id="ARBA00023125"/>
    </source>
</evidence>
<name>A0A6S6R171_9FIRM</name>
<dbReference type="SUPFAM" id="SSF51215">
    <property type="entry name" value="Regulatory protein AraC"/>
    <property type="match status" value="1"/>
</dbReference>
<dbReference type="Gene3D" id="1.10.10.60">
    <property type="entry name" value="Homeodomain-like"/>
    <property type="match status" value="1"/>
</dbReference>
<evidence type="ECO:0000256" key="5">
    <source>
        <dbReference type="ARBA" id="ARBA00023163"/>
    </source>
</evidence>
<dbReference type="Pfam" id="PF12833">
    <property type="entry name" value="HTH_18"/>
    <property type="match status" value="1"/>
</dbReference>
<reference evidence="6 7" key="1">
    <citation type="journal article" date="2016" name="Int. J. Syst. Evol. Microbiol.">
        <title>Descriptions of Anaerotaenia torta gen. nov., sp. nov. and Anaerocolumna cellulosilytica gen. nov., sp. nov. isolated from a methanogenic reactor of cattle waste.</title>
        <authorList>
            <person name="Uek A."/>
            <person name="Ohtaki Y."/>
            <person name="Kaku N."/>
            <person name="Ueki K."/>
        </authorList>
    </citation>
    <scope>NUCLEOTIDE SEQUENCE [LARGE SCALE GENOMIC DNA]</scope>
    <source>
        <strain evidence="6 7">SN021</strain>
    </source>
</reference>
<dbReference type="InterPro" id="IPR018060">
    <property type="entry name" value="HTH_AraC"/>
</dbReference>
<dbReference type="GO" id="GO:0043565">
    <property type="term" value="F:sequence-specific DNA binding"/>
    <property type="evidence" value="ECO:0007669"/>
    <property type="project" value="InterPro"/>
</dbReference>
<dbReference type="PROSITE" id="PS01124">
    <property type="entry name" value="HTH_ARAC_FAMILY_2"/>
    <property type="match status" value="1"/>
</dbReference>
<dbReference type="PANTHER" id="PTHR46796">
    <property type="entry name" value="HTH-TYPE TRANSCRIPTIONAL ACTIVATOR RHAS-RELATED"/>
    <property type="match status" value="1"/>
</dbReference>
<proteinExistence type="predicted"/>
<dbReference type="SMART" id="SM00342">
    <property type="entry name" value="HTH_ARAC"/>
    <property type="match status" value="1"/>
</dbReference>
<evidence type="ECO:0000313" key="7">
    <source>
        <dbReference type="Proteomes" id="UP000515561"/>
    </source>
</evidence>
<dbReference type="RefSeq" id="WP_184090357.1">
    <property type="nucleotide sequence ID" value="NZ_AP023367.1"/>
</dbReference>
<keyword evidence="2" id="KW-0805">Transcription regulation</keyword>
<evidence type="ECO:0000256" key="1">
    <source>
        <dbReference type="ARBA" id="ARBA00022490"/>
    </source>
</evidence>
<evidence type="ECO:0000256" key="4">
    <source>
        <dbReference type="ARBA" id="ARBA00023159"/>
    </source>
</evidence>
<dbReference type="Gene3D" id="2.60.120.280">
    <property type="entry name" value="Regulatory protein AraC"/>
    <property type="match status" value="1"/>
</dbReference>
<dbReference type="InterPro" id="IPR018062">
    <property type="entry name" value="HTH_AraC-typ_CS"/>
</dbReference>
<organism evidence="6 7">
    <name type="scientific">Anaerocolumna cellulosilytica</name>
    <dbReference type="NCBI Taxonomy" id="433286"/>
    <lineage>
        <taxon>Bacteria</taxon>
        <taxon>Bacillati</taxon>
        <taxon>Bacillota</taxon>
        <taxon>Clostridia</taxon>
        <taxon>Lachnospirales</taxon>
        <taxon>Lachnospiraceae</taxon>
        <taxon>Anaerocolumna</taxon>
    </lineage>
</organism>
<accession>A0A6S6R171</accession>
<dbReference type="PROSITE" id="PS00041">
    <property type="entry name" value="HTH_ARAC_FAMILY_1"/>
    <property type="match status" value="1"/>
</dbReference>
<dbReference type="InterPro" id="IPR003313">
    <property type="entry name" value="AraC-bd"/>
</dbReference>
<keyword evidence="1" id="KW-0963">Cytoplasm</keyword>
<gene>
    <name evidence="6" type="primary">msmR</name>
    <name evidence="6" type="ORF">acsn021_09040</name>
</gene>
<evidence type="ECO:0000313" key="6">
    <source>
        <dbReference type="EMBL" id="BCJ93335.1"/>
    </source>
</evidence>
<keyword evidence="4" id="KW-0010">Activator</keyword>
<evidence type="ECO:0000256" key="2">
    <source>
        <dbReference type="ARBA" id="ARBA00023015"/>
    </source>
</evidence>
<dbReference type="InterPro" id="IPR037923">
    <property type="entry name" value="HTH-like"/>
</dbReference>